<evidence type="ECO:0000313" key="2">
    <source>
        <dbReference type="EMBL" id="KAJ8756317.1"/>
    </source>
</evidence>
<reference evidence="2 3" key="1">
    <citation type="submission" date="2021-09" db="EMBL/GenBank/DDBJ databases">
        <title>Genomic insights and catalytic innovation underlie evolution of tropane alkaloids biosynthesis.</title>
        <authorList>
            <person name="Wang Y.-J."/>
            <person name="Tian T."/>
            <person name="Huang J.-P."/>
            <person name="Huang S.-X."/>
        </authorList>
    </citation>
    <scope>NUCLEOTIDE SEQUENCE [LARGE SCALE GENOMIC DNA]</scope>
    <source>
        <strain evidence="2">KIB-2018</strain>
        <tissue evidence="2">Leaf</tissue>
    </source>
</reference>
<protein>
    <recommendedName>
        <fullName evidence="1">EDR1/CTR1/ARMC3-like peptidase-like domain-containing protein</fullName>
    </recommendedName>
</protein>
<comment type="caution">
    <text evidence="2">The sequence shown here is derived from an EMBL/GenBank/DDBJ whole genome shotgun (WGS) entry which is preliminary data.</text>
</comment>
<dbReference type="Proteomes" id="UP001159364">
    <property type="component" value="Linkage Group LG09"/>
</dbReference>
<evidence type="ECO:0000259" key="1">
    <source>
        <dbReference type="Pfam" id="PF14381"/>
    </source>
</evidence>
<feature type="domain" description="EDR1/CTR1/ARMC3-like peptidase-like" evidence="1">
    <location>
        <begin position="97"/>
        <end position="196"/>
    </location>
</feature>
<dbReference type="EMBL" id="JAIWQS010000009">
    <property type="protein sequence ID" value="KAJ8756317.1"/>
    <property type="molecule type" value="Genomic_DNA"/>
</dbReference>
<dbReference type="AlphaFoldDB" id="A0AAV8SVP6"/>
<proteinExistence type="predicted"/>
<dbReference type="Pfam" id="PF14381">
    <property type="entry name" value="EDR1_CTR1_ARMC3_pept"/>
    <property type="match status" value="1"/>
</dbReference>
<name>A0AAV8SVP6_9ROSI</name>
<organism evidence="2 3">
    <name type="scientific">Erythroxylum novogranatense</name>
    <dbReference type="NCBI Taxonomy" id="1862640"/>
    <lineage>
        <taxon>Eukaryota</taxon>
        <taxon>Viridiplantae</taxon>
        <taxon>Streptophyta</taxon>
        <taxon>Embryophyta</taxon>
        <taxon>Tracheophyta</taxon>
        <taxon>Spermatophyta</taxon>
        <taxon>Magnoliopsida</taxon>
        <taxon>eudicotyledons</taxon>
        <taxon>Gunneridae</taxon>
        <taxon>Pentapetalae</taxon>
        <taxon>rosids</taxon>
        <taxon>fabids</taxon>
        <taxon>Malpighiales</taxon>
        <taxon>Erythroxylaceae</taxon>
        <taxon>Erythroxylum</taxon>
    </lineage>
</organism>
<evidence type="ECO:0000313" key="3">
    <source>
        <dbReference type="Proteomes" id="UP001159364"/>
    </source>
</evidence>
<keyword evidence="3" id="KW-1185">Reference proteome</keyword>
<dbReference type="InterPro" id="IPR055164">
    <property type="entry name" value="EDR1/CTR1/ARMC3-like_pept-like"/>
</dbReference>
<gene>
    <name evidence="2" type="ORF">K2173_025129</name>
</gene>
<sequence>MTSTQRRNNLPLSAIETETFPEEVVKEKDVDRNFDREIALSRLSSGSSYARSLLSGTTLDWNFSIDPKDTATTLLSTATMTTRQEEVVPEEVEVAVSGSLSYNDKISDGFYNILGMNSYLRVMYNYTDEGGKLSSLMSLKEVGPSETSMEVVVIDKQGDSCLKELEDKAQELYCESKNRMVLVEKLGKLVVICLGYVYTVEE</sequence>
<accession>A0AAV8SVP6</accession>